<organism evidence="1 2">
    <name type="scientific">Brassica cretica</name>
    <name type="common">Mustard</name>
    <dbReference type="NCBI Taxonomy" id="69181"/>
    <lineage>
        <taxon>Eukaryota</taxon>
        <taxon>Viridiplantae</taxon>
        <taxon>Streptophyta</taxon>
        <taxon>Embryophyta</taxon>
        <taxon>Tracheophyta</taxon>
        <taxon>Spermatophyta</taxon>
        <taxon>Magnoliopsida</taxon>
        <taxon>eudicotyledons</taxon>
        <taxon>Gunneridae</taxon>
        <taxon>Pentapetalae</taxon>
        <taxon>rosids</taxon>
        <taxon>malvids</taxon>
        <taxon>Brassicales</taxon>
        <taxon>Brassicaceae</taxon>
        <taxon>Brassiceae</taxon>
        <taxon>Brassica</taxon>
    </lineage>
</organism>
<reference evidence="1" key="1">
    <citation type="submission" date="2019-12" db="EMBL/GenBank/DDBJ databases">
        <title>Genome sequencing and annotation of Brassica cretica.</title>
        <authorList>
            <person name="Studholme D.J."/>
            <person name="Sarris P."/>
        </authorList>
    </citation>
    <scope>NUCLEOTIDE SEQUENCE</scope>
    <source>
        <strain evidence="1">PFS-109/04</strain>
        <tissue evidence="1">Leaf</tissue>
    </source>
</reference>
<dbReference type="EMBL" id="QGKX02001621">
    <property type="protein sequence ID" value="KAF3501007.1"/>
    <property type="molecule type" value="Genomic_DNA"/>
</dbReference>
<accession>A0A8S9NGJ2</accession>
<gene>
    <name evidence="1" type="ORF">F2Q69_00042123</name>
</gene>
<comment type="caution">
    <text evidence="1">The sequence shown here is derived from an EMBL/GenBank/DDBJ whole genome shotgun (WGS) entry which is preliminary data.</text>
</comment>
<name>A0A8S9NGJ2_BRACR</name>
<sequence>MTNRSIVVQMIGRTTTTIPLLPHTLDNTCIQKSMMKTMRRNELLNTEPSFMRKINSYIIPPGKGMHHRSTWQAGHRSTLNLINDTDNEHRPTLPTTNRSTLKSTVQKKETTRLAVGQMNTTTKAL</sequence>
<evidence type="ECO:0000313" key="1">
    <source>
        <dbReference type="EMBL" id="KAF3501007.1"/>
    </source>
</evidence>
<evidence type="ECO:0000313" key="2">
    <source>
        <dbReference type="Proteomes" id="UP000712600"/>
    </source>
</evidence>
<proteinExistence type="predicted"/>
<dbReference type="Proteomes" id="UP000712600">
    <property type="component" value="Unassembled WGS sequence"/>
</dbReference>
<dbReference type="AlphaFoldDB" id="A0A8S9NGJ2"/>
<protein>
    <submittedName>
        <fullName evidence="1">Uncharacterized protein</fullName>
    </submittedName>
</protein>